<sequence length="183" mass="20132">MALAQQSTSISDSDVTIVGKVTTAFGIKGWVKIHSFTDPMNGLLGYKNWLLKVKGQWRFYKVKEAKPQGKGIVAKFEGIDDRDLALALSQTDIAVRSTDLPQLAEDEFYWSQLVGLNVVNKNGELLGKIDQLFNSGAPHDVLSVKGCEGSLDQQDRLIPYVDAVVGEIDLDAGVMQVDWEADF</sequence>
<dbReference type="SUPFAM" id="SSF50346">
    <property type="entry name" value="PRC-barrel domain"/>
    <property type="match status" value="1"/>
</dbReference>
<evidence type="ECO:0000259" key="6">
    <source>
        <dbReference type="Pfam" id="PF01782"/>
    </source>
</evidence>
<dbReference type="Pfam" id="PF24986">
    <property type="entry name" value="PRC_RimM"/>
    <property type="match status" value="1"/>
</dbReference>
<dbReference type="PANTHER" id="PTHR33692:SF1">
    <property type="entry name" value="RIBOSOME MATURATION FACTOR RIMM"/>
    <property type="match status" value="1"/>
</dbReference>
<accession>A0A1Y5HNM4</accession>
<keyword evidence="2 5" id="KW-0690">Ribosome biogenesis</keyword>
<dbReference type="Gene3D" id="2.30.30.240">
    <property type="entry name" value="PRC-barrel domain"/>
    <property type="match status" value="1"/>
</dbReference>
<evidence type="ECO:0000256" key="2">
    <source>
        <dbReference type="ARBA" id="ARBA00022517"/>
    </source>
</evidence>
<keyword evidence="3 5" id="KW-0698">rRNA processing</keyword>
<comment type="subunit">
    <text evidence="5">Binds ribosomal protein uS19.</text>
</comment>
<evidence type="ECO:0000259" key="7">
    <source>
        <dbReference type="Pfam" id="PF24986"/>
    </source>
</evidence>
<dbReference type="SUPFAM" id="SSF50447">
    <property type="entry name" value="Translation proteins"/>
    <property type="match status" value="1"/>
</dbReference>
<dbReference type="InterPro" id="IPR011033">
    <property type="entry name" value="PRC_barrel-like_sf"/>
</dbReference>
<proteinExistence type="inferred from homology"/>
<name>A0A1Y5HNM4_OLEAN</name>
<evidence type="ECO:0000313" key="8">
    <source>
        <dbReference type="EMBL" id="OUS38888.1"/>
    </source>
</evidence>
<evidence type="ECO:0000256" key="5">
    <source>
        <dbReference type="HAMAP-Rule" id="MF_00014"/>
    </source>
</evidence>
<dbReference type="GO" id="GO:0043022">
    <property type="term" value="F:ribosome binding"/>
    <property type="evidence" value="ECO:0007669"/>
    <property type="project" value="InterPro"/>
</dbReference>
<dbReference type="InterPro" id="IPR056792">
    <property type="entry name" value="PRC_RimM"/>
</dbReference>
<dbReference type="Proteomes" id="UP000227088">
    <property type="component" value="Unassembled WGS sequence"/>
</dbReference>
<dbReference type="GO" id="GO:0042274">
    <property type="term" value="P:ribosomal small subunit biogenesis"/>
    <property type="evidence" value="ECO:0007669"/>
    <property type="project" value="UniProtKB-UniRule"/>
</dbReference>
<comment type="domain">
    <text evidence="5">The PRC barrel domain binds ribosomal protein uS19.</text>
</comment>
<comment type="subcellular location">
    <subcellularLocation>
        <location evidence="5">Cytoplasm</location>
    </subcellularLocation>
</comment>
<dbReference type="Pfam" id="PF01782">
    <property type="entry name" value="RimM"/>
    <property type="match status" value="1"/>
</dbReference>
<evidence type="ECO:0000256" key="3">
    <source>
        <dbReference type="ARBA" id="ARBA00022552"/>
    </source>
</evidence>
<evidence type="ECO:0000256" key="1">
    <source>
        <dbReference type="ARBA" id="ARBA00022490"/>
    </source>
</evidence>
<organism evidence="8 9">
    <name type="scientific">Oleispira antarctica</name>
    <dbReference type="NCBI Taxonomy" id="188908"/>
    <lineage>
        <taxon>Bacteria</taxon>
        <taxon>Pseudomonadati</taxon>
        <taxon>Pseudomonadota</taxon>
        <taxon>Gammaproteobacteria</taxon>
        <taxon>Oceanospirillales</taxon>
        <taxon>Oceanospirillaceae</taxon>
        <taxon>Oleispira</taxon>
    </lineage>
</organism>
<dbReference type="InterPro" id="IPR011961">
    <property type="entry name" value="RimM"/>
</dbReference>
<dbReference type="AlphaFoldDB" id="A0A1Y5HNM4"/>
<feature type="domain" description="Ribosome maturation factor RimM PRC barrel" evidence="7">
    <location>
        <begin position="110"/>
        <end position="181"/>
    </location>
</feature>
<evidence type="ECO:0000256" key="4">
    <source>
        <dbReference type="ARBA" id="ARBA00023186"/>
    </source>
</evidence>
<dbReference type="GO" id="GO:0005737">
    <property type="term" value="C:cytoplasm"/>
    <property type="evidence" value="ECO:0007669"/>
    <property type="project" value="UniProtKB-SubCell"/>
</dbReference>
<comment type="function">
    <text evidence="5">An accessory protein needed during the final step in the assembly of 30S ribosomal subunit, possibly for assembly of the head region. Essential for efficient processing of 16S rRNA. May be needed both before and after RbfA during the maturation of 16S rRNA. It has affinity for free ribosomal 30S subunits but not for 70S ribosomes.</text>
</comment>
<dbReference type="InterPro" id="IPR036976">
    <property type="entry name" value="RimM_N_sf"/>
</dbReference>
<dbReference type="Gene3D" id="2.40.30.60">
    <property type="entry name" value="RimM"/>
    <property type="match status" value="1"/>
</dbReference>
<reference evidence="9" key="1">
    <citation type="journal article" date="2017" name="Proc. Natl. Acad. Sci. U.S.A.">
        <title>Simulation of Deepwater Horizon oil plume reveals substrate specialization within a complex community of hydrocarbon degraders.</title>
        <authorList>
            <person name="Hu P."/>
            <person name="Dubinsky E.A."/>
            <person name="Probst A.J."/>
            <person name="Wang J."/>
            <person name="Sieber C.M.K."/>
            <person name="Tom L.M."/>
            <person name="Gardinali P."/>
            <person name="Banfield J.F."/>
            <person name="Atlas R.M."/>
            <person name="Andersen G.L."/>
        </authorList>
    </citation>
    <scope>NUCLEOTIDE SEQUENCE [LARGE SCALE GENOMIC DNA]</scope>
</reference>
<dbReference type="GO" id="GO:0006364">
    <property type="term" value="P:rRNA processing"/>
    <property type="evidence" value="ECO:0007669"/>
    <property type="project" value="UniProtKB-UniRule"/>
</dbReference>
<keyword evidence="1 5" id="KW-0963">Cytoplasm</keyword>
<keyword evidence="4 5" id="KW-0143">Chaperone</keyword>
<comment type="similarity">
    <text evidence="5">Belongs to the RimM family.</text>
</comment>
<dbReference type="NCBIfam" id="TIGR02273">
    <property type="entry name" value="16S_RimM"/>
    <property type="match status" value="1"/>
</dbReference>
<dbReference type="GO" id="GO:0005840">
    <property type="term" value="C:ribosome"/>
    <property type="evidence" value="ECO:0007669"/>
    <property type="project" value="InterPro"/>
</dbReference>
<dbReference type="HAMAP" id="MF_00014">
    <property type="entry name" value="Ribosome_mat_RimM"/>
    <property type="match status" value="1"/>
</dbReference>
<feature type="domain" description="RimM N-terminal" evidence="6">
    <location>
        <begin position="18"/>
        <end position="97"/>
    </location>
</feature>
<dbReference type="PANTHER" id="PTHR33692">
    <property type="entry name" value="RIBOSOME MATURATION FACTOR RIMM"/>
    <property type="match status" value="1"/>
</dbReference>
<dbReference type="InterPro" id="IPR009000">
    <property type="entry name" value="Transl_B-barrel_sf"/>
</dbReference>
<dbReference type="EMBL" id="MABE01000591">
    <property type="protein sequence ID" value="OUS38888.1"/>
    <property type="molecule type" value="Genomic_DNA"/>
</dbReference>
<gene>
    <name evidence="5" type="primary">rimM</name>
    <name evidence="8" type="ORF">A9R00_10175</name>
</gene>
<dbReference type="InterPro" id="IPR002676">
    <property type="entry name" value="RimM_N"/>
</dbReference>
<protein>
    <recommendedName>
        <fullName evidence="5">Ribosome maturation factor RimM</fullName>
    </recommendedName>
</protein>
<evidence type="ECO:0000313" key="9">
    <source>
        <dbReference type="Proteomes" id="UP000227088"/>
    </source>
</evidence>
<comment type="caution">
    <text evidence="8">The sequence shown here is derived from an EMBL/GenBank/DDBJ whole genome shotgun (WGS) entry which is preliminary data.</text>
</comment>